<accession>A0A1V6P5X3</accession>
<feature type="region of interest" description="Disordered" evidence="1">
    <location>
        <begin position="49"/>
        <end position="145"/>
    </location>
</feature>
<feature type="compositionally biased region" description="Basic and acidic residues" evidence="1">
    <location>
        <begin position="55"/>
        <end position="75"/>
    </location>
</feature>
<evidence type="ECO:0000313" key="4">
    <source>
        <dbReference type="Proteomes" id="UP000191522"/>
    </source>
</evidence>
<sequence>MARFSLFSVTIFLVLAAIALSLPTKRDATQGLTLENAFDGLKTATKSLEGLEGLGDNKETNDQDNEAKKGTDAAAEHANANDSDTKRSEPKDEKEDKPTRTEKKPSSGNFVTPTATHTHHPTSQPNALGKIPILGGLLGGTGGPL</sequence>
<dbReference type="AlphaFoldDB" id="A0A1V6P5X3"/>
<feature type="compositionally biased region" description="Gly residues" evidence="1">
    <location>
        <begin position="136"/>
        <end position="145"/>
    </location>
</feature>
<reference evidence="4" key="1">
    <citation type="journal article" date="2017" name="Nat. Microbiol.">
        <title>Global analysis of biosynthetic gene clusters reveals vast potential of secondary metabolite production in Penicillium species.</title>
        <authorList>
            <person name="Nielsen J.C."/>
            <person name="Grijseels S."/>
            <person name="Prigent S."/>
            <person name="Ji B."/>
            <person name="Dainat J."/>
            <person name="Nielsen K.F."/>
            <person name="Frisvad J.C."/>
            <person name="Workman M."/>
            <person name="Nielsen J."/>
        </authorList>
    </citation>
    <scope>NUCLEOTIDE SEQUENCE [LARGE SCALE GENOMIC DNA]</scope>
    <source>
        <strain evidence="4">IBT 11843</strain>
    </source>
</reference>
<dbReference type="EMBL" id="MDYL01000021">
    <property type="protein sequence ID" value="OQD72390.1"/>
    <property type="molecule type" value="Genomic_DNA"/>
</dbReference>
<dbReference type="OrthoDB" id="4368889at2759"/>
<protein>
    <submittedName>
        <fullName evidence="3">Uncharacterized protein</fullName>
    </submittedName>
</protein>
<feature type="chain" id="PRO_5012121924" evidence="2">
    <location>
        <begin position="22"/>
        <end position="145"/>
    </location>
</feature>
<keyword evidence="2" id="KW-0732">Signal</keyword>
<name>A0A1V6P5X3_PENDC</name>
<evidence type="ECO:0000256" key="2">
    <source>
        <dbReference type="SAM" id="SignalP"/>
    </source>
</evidence>
<gene>
    <name evidence="3" type="ORF">PENDEC_c021G06350</name>
</gene>
<feature type="compositionally biased region" description="Basic and acidic residues" evidence="1">
    <location>
        <begin position="83"/>
        <end position="105"/>
    </location>
</feature>
<feature type="signal peptide" evidence="2">
    <location>
        <begin position="1"/>
        <end position="21"/>
    </location>
</feature>
<evidence type="ECO:0000313" key="3">
    <source>
        <dbReference type="EMBL" id="OQD72390.1"/>
    </source>
</evidence>
<organism evidence="3 4">
    <name type="scientific">Penicillium decumbens</name>
    <dbReference type="NCBI Taxonomy" id="69771"/>
    <lineage>
        <taxon>Eukaryota</taxon>
        <taxon>Fungi</taxon>
        <taxon>Dikarya</taxon>
        <taxon>Ascomycota</taxon>
        <taxon>Pezizomycotina</taxon>
        <taxon>Eurotiomycetes</taxon>
        <taxon>Eurotiomycetidae</taxon>
        <taxon>Eurotiales</taxon>
        <taxon>Aspergillaceae</taxon>
        <taxon>Penicillium</taxon>
    </lineage>
</organism>
<keyword evidence="4" id="KW-1185">Reference proteome</keyword>
<proteinExistence type="predicted"/>
<evidence type="ECO:0000256" key="1">
    <source>
        <dbReference type="SAM" id="MobiDB-lite"/>
    </source>
</evidence>
<comment type="caution">
    <text evidence="3">The sequence shown here is derived from an EMBL/GenBank/DDBJ whole genome shotgun (WGS) entry which is preliminary data.</text>
</comment>
<dbReference type="Proteomes" id="UP000191522">
    <property type="component" value="Unassembled WGS sequence"/>
</dbReference>